<feature type="domain" description="NADH-ubiquinone oxidoreductase 51kDa subunit FMN-binding" evidence="5">
    <location>
        <begin position="141"/>
        <end position="184"/>
    </location>
</feature>
<keyword evidence="2" id="KW-0479">Metal-binding</keyword>
<dbReference type="Gene3D" id="6.10.250.1450">
    <property type="match status" value="1"/>
</dbReference>
<dbReference type="PANTHER" id="PTHR43578">
    <property type="entry name" value="NADH-QUINONE OXIDOREDUCTASE SUBUNIT F"/>
    <property type="match status" value="1"/>
</dbReference>
<dbReference type="EMBL" id="BARU01036015">
    <property type="protein sequence ID" value="GAH86981.1"/>
    <property type="molecule type" value="Genomic_DNA"/>
</dbReference>
<dbReference type="PANTHER" id="PTHR43578:SF3">
    <property type="entry name" value="NADH-QUINONE OXIDOREDUCTASE SUBUNIT F"/>
    <property type="match status" value="1"/>
</dbReference>
<evidence type="ECO:0000256" key="4">
    <source>
        <dbReference type="ARBA" id="ARBA00023014"/>
    </source>
</evidence>
<name>X1IX32_9ZZZZ</name>
<dbReference type="Gene3D" id="3.40.50.11540">
    <property type="entry name" value="NADH-ubiquinone oxidoreductase 51kDa subunit"/>
    <property type="match status" value="1"/>
</dbReference>
<dbReference type="InterPro" id="IPR036249">
    <property type="entry name" value="Thioredoxin-like_sf"/>
</dbReference>
<evidence type="ECO:0000256" key="3">
    <source>
        <dbReference type="ARBA" id="ARBA00023004"/>
    </source>
</evidence>
<reference evidence="6" key="1">
    <citation type="journal article" date="2014" name="Front. Microbiol.">
        <title>High frequency of phylogenetically diverse reductive dehalogenase-homologous genes in deep subseafloor sedimentary metagenomes.</title>
        <authorList>
            <person name="Kawai M."/>
            <person name="Futagami T."/>
            <person name="Toyoda A."/>
            <person name="Takaki Y."/>
            <person name="Nishi S."/>
            <person name="Hori S."/>
            <person name="Arai W."/>
            <person name="Tsubouchi T."/>
            <person name="Morono Y."/>
            <person name="Uchiyama I."/>
            <person name="Ito T."/>
            <person name="Fujiyama A."/>
            <person name="Inagaki F."/>
            <person name="Takami H."/>
        </authorList>
    </citation>
    <scope>NUCLEOTIDE SEQUENCE</scope>
    <source>
        <strain evidence="6">Expedition CK06-06</strain>
    </source>
</reference>
<gene>
    <name evidence="6" type="ORF">S03H2_56318</name>
</gene>
<keyword evidence="1" id="KW-0004">4Fe-4S</keyword>
<dbReference type="Gene3D" id="3.40.30.10">
    <property type="entry name" value="Glutaredoxin"/>
    <property type="match status" value="1"/>
</dbReference>
<sequence length="184" mass="20898">SHSLEVEDELKKQIKKYNLKDKIRIVKTGCMGPCQFGPLMLVRPEGILYKELTAPDIEEIVKEHFLKGTVVEKFLFKSEITGEVIREKEHLPFFQKQLKIVLKNCGNIDPEDIEEYIDSGGYQALRKVLTKLSPTKVIQEIKDSRLRGRGGAGFPTGLKWEFVFKAKSSEKFVICNADEGDPGL</sequence>
<accession>X1IX32</accession>
<dbReference type="GO" id="GO:0051539">
    <property type="term" value="F:4 iron, 4 sulfur cluster binding"/>
    <property type="evidence" value="ECO:0007669"/>
    <property type="project" value="UniProtKB-KW"/>
</dbReference>
<dbReference type="InterPro" id="IPR037225">
    <property type="entry name" value="Nuo51_FMN-bd_sf"/>
</dbReference>
<dbReference type="SUPFAM" id="SSF142019">
    <property type="entry name" value="Nqo1 FMN-binding domain-like"/>
    <property type="match status" value="1"/>
</dbReference>
<keyword evidence="3" id="KW-0408">Iron</keyword>
<dbReference type="GO" id="GO:0046872">
    <property type="term" value="F:metal ion binding"/>
    <property type="evidence" value="ECO:0007669"/>
    <property type="project" value="UniProtKB-KW"/>
</dbReference>
<evidence type="ECO:0000256" key="2">
    <source>
        <dbReference type="ARBA" id="ARBA00022723"/>
    </source>
</evidence>
<evidence type="ECO:0000259" key="5">
    <source>
        <dbReference type="Pfam" id="PF01512"/>
    </source>
</evidence>
<dbReference type="InterPro" id="IPR011538">
    <property type="entry name" value="Nuo51_FMN-bd"/>
</dbReference>
<organism evidence="6">
    <name type="scientific">marine sediment metagenome</name>
    <dbReference type="NCBI Taxonomy" id="412755"/>
    <lineage>
        <taxon>unclassified sequences</taxon>
        <taxon>metagenomes</taxon>
        <taxon>ecological metagenomes</taxon>
    </lineage>
</organism>
<dbReference type="CDD" id="cd02980">
    <property type="entry name" value="TRX_Fd_family"/>
    <property type="match status" value="1"/>
</dbReference>
<dbReference type="SUPFAM" id="SSF52833">
    <property type="entry name" value="Thioredoxin-like"/>
    <property type="match status" value="1"/>
</dbReference>
<proteinExistence type="predicted"/>
<evidence type="ECO:0000313" key="6">
    <source>
        <dbReference type="EMBL" id="GAH86981.1"/>
    </source>
</evidence>
<evidence type="ECO:0000256" key="1">
    <source>
        <dbReference type="ARBA" id="ARBA00022485"/>
    </source>
</evidence>
<dbReference type="AlphaFoldDB" id="X1IX32"/>
<protein>
    <recommendedName>
        <fullName evidence="5">NADH-ubiquinone oxidoreductase 51kDa subunit FMN-binding domain-containing protein</fullName>
    </recommendedName>
</protein>
<comment type="caution">
    <text evidence="6">The sequence shown here is derived from an EMBL/GenBank/DDBJ whole genome shotgun (WGS) entry which is preliminary data.</text>
</comment>
<dbReference type="Pfam" id="PF01512">
    <property type="entry name" value="Complex1_51K"/>
    <property type="match status" value="1"/>
</dbReference>
<keyword evidence="4" id="KW-0411">Iron-sulfur</keyword>
<feature type="non-terminal residue" evidence="6">
    <location>
        <position position="1"/>
    </location>
</feature>